<keyword evidence="22" id="KW-1185">Reference proteome</keyword>
<dbReference type="OMA" id="CHEIGGT"/>
<dbReference type="PROSITE" id="PS00615">
    <property type="entry name" value="C_TYPE_LECTIN_1"/>
    <property type="match status" value="1"/>
</dbReference>
<evidence type="ECO:0000256" key="14">
    <source>
        <dbReference type="ARBA" id="ARBA00037480"/>
    </source>
</evidence>
<evidence type="ECO:0000313" key="21">
    <source>
        <dbReference type="Ensembl" id="ENSVURP00010018968.1"/>
    </source>
</evidence>
<dbReference type="Pfam" id="PF00059">
    <property type="entry name" value="Lectin_C"/>
    <property type="match status" value="1"/>
</dbReference>
<keyword evidence="13" id="KW-0325">Glycoprotein</keyword>
<keyword evidence="11" id="KW-0176">Collagen</keyword>
<dbReference type="Pfam" id="PF01391">
    <property type="entry name" value="Collagen"/>
    <property type="match status" value="1"/>
</dbReference>
<keyword evidence="7" id="KW-0479">Metal-binding</keyword>
<keyword evidence="4" id="KW-0964">Secreted</keyword>
<feature type="domain" description="C-type lectin" evidence="20">
    <location>
        <begin position="161"/>
        <end position="256"/>
    </location>
</feature>
<reference evidence="21" key="2">
    <citation type="submission" date="2025-08" db="UniProtKB">
        <authorList>
            <consortium name="Ensembl"/>
        </authorList>
    </citation>
    <scope>IDENTIFICATION</scope>
</reference>
<dbReference type="Ensembl" id="ENSVURT00010021572.1">
    <property type="protein sequence ID" value="ENSVURP00010018968.1"/>
    <property type="gene ID" value="ENSVURG00010014449.1"/>
</dbReference>
<dbReference type="InterPro" id="IPR016186">
    <property type="entry name" value="C-type_lectin-like/link_sf"/>
</dbReference>
<evidence type="ECO:0000256" key="3">
    <source>
        <dbReference type="ARBA" id="ARBA00022439"/>
    </source>
</evidence>
<evidence type="ECO:0000256" key="15">
    <source>
        <dbReference type="ARBA" id="ARBA00038230"/>
    </source>
</evidence>
<dbReference type="Proteomes" id="UP000314987">
    <property type="component" value="Unassembled WGS sequence"/>
</dbReference>
<dbReference type="InterPro" id="IPR051077">
    <property type="entry name" value="Ca-dependent_lectin"/>
</dbReference>
<evidence type="ECO:0000256" key="16">
    <source>
        <dbReference type="ARBA" id="ARBA00038763"/>
    </source>
</evidence>
<protein>
    <recommendedName>
        <fullName evidence="17">Pulmonary surfactant-associated protein A</fullName>
    </recommendedName>
</protein>
<dbReference type="OrthoDB" id="7357196at2759"/>
<feature type="region of interest" description="Disordered" evidence="18">
    <location>
        <begin position="40"/>
        <end position="116"/>
    </location>
</feature>
<dbReference type="PANTHER" id="PTHR24024">
    <property type="entry name" value="PULMONARY SURFACTANT-ASSOCIATED PROTEIN A"/>
    <property type="match status" value="1"/>
</dbReference>
<evidence type="ECO:0000256" key="9">
    <source>
        <dbReference type="ARBA" id="ARBA00022734"/>
    </source>
</evidence>
<evidence type="ECO:0000313" key="22">
    <source>
        <dbReference type="Proteomes" id="UP000314987"/>
    </source>
</evidence>
<dbReference type="GO" id="GO:0005771">
    <property type="term" value="C:multivesicular body"/>
    <property type="evidence" value="ECO:0007669"/>
    <property type="project" value="TreeGrafter"/>
</dbReference>
<evidence type="ECO:0000256" key="18">
    <source>
        <dbReference type="SAM" id="MobiDB-lite"/>
    </source>
</evidence>
<comment type="similarity">
    <text evidence="15">Belongs to the SFTPA family.</text>
</comment>
<evidence type="ECO:0000256" key="5">
    <source>
        <dbReference type="ARBA" id="ARBA00022530"/>
    </source>
</evidence>
<keyword evidence="3" id="KW-0767">Surface film</keyword>
<dbReference type="GO" id="GO:0030246">
    <property type="term" value="F:carbohydrate binding"/>
    <property type="evidence" value="ECO:0007669"/>
    <property type="project" value="UniProtKB-KW"/>
</dbReference>
<gene>
    <name evidence="21" type="primary">LOC114042626</name>
</gene>
<dbReference type="PANTHER" id="PTHR24024:SF13">
    <property type="entry name" value="PULMONARY SURFACTANT-ASSOCIATED PROTEIN A1"/>
    <property type="match status" value="1"/>
</dbReference>
<evidence type="ECO:0000256" key="4">
    <source>
        <dbReference type="ARBA" id="ARBA00022525"/>
    </source>
</evidence>
<evidence type="ECO:0000256" key="7">
    <source>
        <dbReference type="ARBA" id="ARBA00022723"/>
    </source>
</evidence>
<keyword evidence="5" id="KW-0272">Extracellular matrix</keyword>
<dbReference type="GO" id="GO:0005581">
    <property type="term" value="C:collagen trimer"/>
    <property type="evidence" value="ECO:0007669"/>
    <property type="project" value="UniProtKB-KW"/>
</dbReference>
<dbReference type="SUPFAM" id="SSF56436">
    <property type="entry name" value="C-type lectin-like"/>
    <property type="match status" value="1"/>
</dbReference>
<evidence type="ECO:0000256" key="12">
    <source>
        <dbReference type="ARBA" id="ARBA00023157"/>
    </source>
</evidence>
<dbReference type="GeneTree" id="ENSGT00940000156653"/>
<dbReference type="InterPro" id="IPR001304">
    <property type="entry name" value="C-type_lectin-like"/>
</dbReference>
<reference evidence="22" key="1">
    <citation type="submission" date="2018-12" db="EMBL/GenBank/DDBJ databases">
        <authorList>
            <person name="Yazar S."/>
        </authorList>
    </citation>
    <scope>NUCLEOTIDE SEQUENCE [LARGE SCALE GENOMIC DNA]</scope>
</reference>
<evidence type="ECO:0000256" key="1">
    <source>
        <dbReference type="ARBA" id="ARBA00004364"/>
    </source>
</evidence>
<dbReference type="STRING" id="29139.ENSVURP00010018968"/>
<dbReference type="AlphaFoldDB" id="A0A4X2L4U8"/>
<dbReference type="GeneID" id="114042626"/>
<dbReference type="FunFam" id="3.10.100.10:FF:000199">
    <property type="entry name" value="Mannose binding lectin 2"/>
    <property type="match status" value="1"/>
</dbReference>
<keyword evidence="9" id="KW-0430">Lectin</keyword>
<keyword evidence="10" id="KW-0106">Calcium</keyword>
<comment type="subunit">
    <text evidence="16">Oligomeric complex of 6 set of homotrimers.</text>
</comment>
<dbReference type="InterPro" id="IPR018378">
    <property type="entry name" value="C-type_lectin_CS"/>
</dbReference>
<name>A0A4X2L4U8_VOMUR</name>
<dbReference type="InterPro" id="IPR016187">
    <property type="entry name" value="CTDL_fold"/>
</dbReference>
<dbReference type="SMART" id="SM00034">
    <property type="entry name" value="CLECT"/>
    <property type="match status" value="1"/>
</dbReference>
<evidence type="ECO:0000256" key="2">
    <source>
        <dbReference type="ARBA" id="ARBA00004498"/>
    </source>
</evidence>
<evidence type="ECO:0000256" key="11">
    <source>
        <dbReference type="ARBA" id="ARBA00023119"/>
    </source>
</evidence>
<dbReference type="GO" id="GO:0005615">
    <property type="term" value="C:extracellular space"/>
    <property type="evidence" value="ECO:0007669"/>
    <property type="project" value="TreeGrafter"/>
</dbReference>
<feature type="chain" id="PRO_5021265350" description="Pulmonary surfactant-associated protein A" evidence="19">
    <location>
        <begin position="29"/>
        <end position="257"/>
    </location>
</feature>
<dbReference type="GO" id="GO:0007585">
    <property type="term" value="P:respiratory gaseous exchange by respiratory system"/>
    <property type="evidence" value="ECO:0007669"/>
    <property type="project" value="UniProtKB-KW"/>
</dbReference>
<proteinExistence type="inferred from homology"/>
<feature type="compositionally biased region" description="Polar residues" evidence="18">
    <location>
        <begin position="40"/>
        <end position="49"/>
    </location>
</feature>
<accession>A0A4X2L4U8</accession>
<keyword evidence="12" id="KW-1015">Disulfide bond</keyword>
<evidence type="ECO:0000259" key="20">
    <source>
        <dbReference type="PROSITE" id="PS50041"/>
    </source>
</evidence>
<dbReference type="InterPro" id="IPR008160">
    <property type="entry name" value="Collagen"/>
</dbReference>
<organism evidence="21 22">
    <name type="scientific">Vombatus ursinus</name>
    <name type="common">Common wombat</name>
    <dbReference type="NCBI Taxonomy" id="29139"/>
    <lineage>
        <taxon>Eukaryota</taxon>
        <taxon>Metazoa</taxon>
        <taxon>Chordata</taxon>
        <taxon>Craniata</taxon>
        <taxon>Vertebrata</taxon>
        <taxon>Euteleostomi</taxon>
        <taxon>Mammalia</taxon>
        <taxon>Metatheria</taxon>
        <taxon>Diprotodontia</taxon>
        <taxon>Vombatidae</taxon>
        <taxon>Vombatus</taxon>
    </lineage>
</organism>
<dbReference type="RefSeq" id="XP_027717119.1">
    <property type="nucleotide sequence ID" value="XM_027861318.1"/>
</dbReference>
<feature type="signal peptide" evidence="19">
    <location>
        <begin position="1"/>
        <end position="28"/>
    </location>
</feature>
<dbReference type="Gene3D" id="3.10.100.10">
    <property type="entry name" value="Mannose-Binding Protein A, subunit A"/>
    <property type="match status" value="1"/>
</dbReference>
<comment type="function">
    <text evidence="14">In presence of calcium ions, it binds to surfactant phospholipids and contributes to lower the surface tension at the air-liquid interface in the alveoli of the mammalian lung and is essential for normal respiration. Enhances the expression of MYO18A/SP-R210 on alveolar macrophages.</text>
</comment>
<reference evidence="21" key="3">
    <citation type="submission" date="2025-09" db="UniProtKB">
        <authorList>
            <consortium name="Ensembl"/>
        </authorList>
    </citation>
    <scope>IDENTIFICATION</scope>
</reference>
<dbReference type="PROSITE" id="PS50041">
    <property type="entry name" value="C_TYPE_LECTIN_2"/>
    <property type="match status" value="1"/>
</dbReference>
<sequence length="257" mass="27949">MRSGVLMMAQRHLLSLLLLEWALIGSYSDSLEFEEQSTMHSTTLCNGPWTTGWPGRDGRDGRDGAKGEKGDPGEGLRGLQGDPGRLGPPGNPGPQGPPGIKGMKGEPGESHSSVTDEQLISDLQTRLLKLTAALELYGIVIQVGEKFFATSGLASDFLTINMTCHEIGGTIATPRNEEENAAMLKLVEKHNTYAFLGLKEGKTPGEFYYLDGSPVNYTNWYAGMPDGQGSENCVEMYTDGTWNDKYCSKSRLTICEF</sequence>
<evidence type="ECO:0000256" key="8">
    <source>
        <dbReference type="ARBA" id="ARBA00022729"/>
    </source>
</evidence>
<evidence type="ECO:0000256" key="19">
    <source>
        <dbReference type="SAM" id="SignalP"/>
    </source>
</evidence>
<dbReference type="GO" id="GO:0046872">
    <property type="term" value="F:metal ion binding"/>
    <property type="evidence" value="ECO:0007669"/>
    <property type="project" value="UniProtKB-KW"/>
</dbReference>
<evidence type="ECO:0000256" key="10">
    <source>
        <dbReference type="ARBA" id="ARBA00022837"/>
    </source>
</evidence>
<evidence type="ECO:0000256" key="6">
    <source>
        <dbReference type="ARBA" id="ARBA00022713"/>
    </source>
</evidence>
<evidence type="ECO:0000256" key="13">
    <source>
        <dbReference type="ARBA" id="ARBA00023180"/>
    </source>
</evidence>
<feature type="compositionally biased region" description="Basic and acidic residues" evidence="18">
    <location>
        <begin position="56"/>
        <end position="74"/>
    </location>
</feature>
<keyword evidence="6" id="KW-0305">Gaseous exchange</keyword>
<evidence type="ECO:0000256" key="17">
    <source>
        <dbReference type="ARBA" id="ARBA00041095"/>
    </source>
</evidence>
<comment type="subcellular location">
    <subcellularLocation>
        <location evidence="2">Secreted</location>
        <location evidence="2">Extracellular space</location>
        <location evidence="2">Extracellular matrix</location>
    </subcellularLocation>
    <subcellularLocation>
        <location evidence="1">Secreted</location>
        <location evidence="1">Extracellular space</location>
        <location evidence="1">Surface film</location>
    </subcellularLocation>
</comment>
<keyword evidence="8 19" id="KW-0732">Signal</keyword>